<dbReference type="SMART" id="SM00050">
    <property type="entry name" value="DISIN"/>
    <property type="match status" value="1"/>
</dbReference>
<proteinExistence type="predicted"/>
<dbReference type="InterPro" id="IPR034027">
    <property type="entry name" value="Reprolysin_adamalysin"/>
</dbReference>
<feature type="disulfide bond" evidence="7">
    <location>
        <begin position="660"/>
        <end position="669"/>
    </location>
</feature>
<sequence length="785" mass="88142">MRSARVLLFPGCSLPALVLVVFVVDSLGEDMIFHPEDIIFHPEWGFDSYEVTIPLKLTFRREGQDVTGPVSYLLQLNGKKHVLNLWPKRFLLPRHLSVFSFTEEGKLLEDHPHILRDCSYTGSVEGFLDSEATLSTCMGGLRGVLYLEAKHYQIEPLKSSSSFEHVVYLLKKEQFSDHICGLTTGKVEGRLDNVHSMTHLRDYAGTYVHPKYLELVLLFDKSRYMFVNGNLSQVINDAILLAAIMDTYFQDVHMRIHLKALEVWTDFNRIYLVYSDLADVVNRLALYRRSVLDDRLPSDWAHLYVHKKYKDAYAAFNGTVCSENLGASASSLLEANILAPATWSSHELGHAVGMAHDEEYCQCKGRLNCIMGRGRTGFSNCSYISFFKYIHTEANCLNNIPGMGYVVKRCGNKIVEENEECDCGSKEDCEENDCCLANCTLKQGANCSTGLCCHECRFRPSGYVCRQEKNECDLAEYCDGNSSYCPRDFYKQDGTPCKYEGRCFRKGCRSRYMQCQSIFGPDAREAPHQCYDAVNLIGDQYGNCAITGVGSYKKCDKENSMCGRLQCINVKTIPDLPDHTTIISTHLQAENLLCWGIGYHLAMRPLGIPDIGVINDGTSCGENRVCYNKNCINSSALNFDCVPEKCSARGVCNNRKNCHCMYGWAPPFCEEEGYGGSIDSGPPGPLRVDVPTSVHVVFIMILRLLLLVISVIFVYFRQVIGETLMPKQQEISPDQRPNIKTQRKESEKSVGPKATPEGSKVTPEGPIVTPEGKAPKAKSVKRKKH</sequence>
<evidence type="ECO:0000256" key="8">
    <source>
        <dbReference type="PROSITE-ProRule" id="PRU00276"/>
    </source>
</evidence>
<dbReference type="PROSITE" id="PS50215">
    <property type="entry name" value="ADAM_MEPRO"/>
    <property type="match status" value="1"/>
</dbReference>
<dbReference type="InterPro" id="IPR001590">
    <property type="entry name" value="Peptidase_M12B"/>
</dbReference>
<keyword evidence="8" id="KW-0862">Zinc</keyword>
<dbReference type="Pfam" id="PF08516">
    <property type="entry name" value="ADAM_CR"/>
    <property type="match status" value="1"/>
</dbReference>
<comment type="caution">
    <text evidence="7">Lacks conserved residue(s) required for the propagation of feature annotation.</text>
</comment>
<feature type="binding site" evidence="8">
    <location>
        <position position="350"/>
    </location>
    <ligand>
        <name>Zn(2+)</name>
        <dbReference type="ChEBI" id="CHEBI:29105"/>
        <note>catalytic</note>
    </ligand>
</feature>
<dbReference type="InterPro" id="IPR006586">
    <property type="entry name" value="ADAM_Cys-rich"/>
</dbReference>
<dbReference type="eggNOG" id="KOG3607">
    <property type="taxonomic scope" value="Eukaryota"/>
</dbReference>
<dbReference type="InterPro" id="IPR000742">
    <property type="entry name" value="EGF"/>
</dbReference>
<dbReference type="Proteomes" id="UP000005225">
    <property type="component" value="Unassembled WGS sequence"/>
</dbReference>
<dbReference type="EMBL" id="AAQR03105691">
    <property type="status" value="NOT_ANNOTATED_CDS"/>
    <property type="molecule type" value="Genomic_DNA"/>
</dbReference>
<evidence type="ECO:0000256" key="9">
    <source>
        <dbReference type="SAM" id="MobiDB-lite"/>
    </source>
</evidence>
<dbReference type="SUPFAM" id="SSF57552">
    <property type="entry name" value="Blood coagulation inhibitor (disintegrin)"/>
    <property type="match status" value="1"/>
</dbReference>
<feature type="transmembrane region" description="Helical" evidence="10">
    <location>
        <begin position="696"/>
        <end position="716"/>
    </location>
</feature>
<feature type="disulfide bond" evidence="6">
    <location>
        <begin position="465"/>
        <end position="485"/>
    </location>
</feature>
<dbReference type="InterPro" id="IPR001762">
    <property type="entry name" value="Disintegrin_dom"/>
</dbReference>
<reference evidence="16" key="1">
    <citation type="submission" date="2011-03" db="EMBL/GenBank/DDBJ databases">
        <title>Version 3 of the genome sequence of Otolemur garnettii (Bushbaby).</title>
        <authorList>
            <consortium name="The Broad Institute Genome Sequencing Platform"/>
            <person name="Di Palma F."/>
            <person name="Johnson J."/>
            <person name="Lander E.S."/>
            <person name="Lindblad-Toh K."/>
            <person name="Jaffe D.B."/>
            <person name="Gnerre S."/>
            <person name="MacCallum I."/>
            <person name="Przybylski D."/>
            <person name="Ribeiro F.J."/>
            <person name="Burton J.N."/>
            <person name="Walker B.J."/>
            <person name="Sharpe T."/>
            <person name="Hall G."/>
        </authorList>
    </citation>
    <scope>NUCLEOTIDE SEQUENCE [LARGE SCALE GENOMIC DNA]</scope>
</reference>
<reference evidence="15" key="2">
    <citation type="submission" date="2025-08" db="UniProtKB">
        <authorList>
            <consortium name="Ensembl"/>
        </authorList>
    </citation>
    <scope>IDENTIFICATION</scope>
</reference>
<dbReference type="AlphaFoldDB" id="H0XQL7"/>
<evidence type="ECO:0000259" key="12">
    <source>
        <dbReference type="PROSITE" id="PS50026"/>
    </source>
</evidence>
<keyword evidence="8" id="KW-0479">Metal-binding</keyword>
<dbReference type="Gene3D" id="4.10.70.10">
    <property type="entry name" value="Disintegrin domain"/>
    <property type="match status" value="1"/>
</dbReference>
<feature type="domain" description="Disintegrin" evidence="13">
    <location>
        <begin position="407"/>
        <end position="493"/>
    </location>
</feature>
<dbReference type="GeneTree" id="ENSGT00940000162954"/>
<dbReference type="STRING" id="30611.ENSOGAP00000018409"/>
<keyword evidence="16" id="KW-1185">Reference proteome</keyword>
<keyword evidence="4 10" id="KW-0472">Membrane</keyword>
<evidence type="ECO:0000313" key="16">
    <source>
        <dbReference type="Proteomes" id="UP000005225"/>
    </source>
</evidence>
<dbReference type="GO" id="GO:0009897">
    <property type="term" value="C:external side of plasma membrane"/>
    <property type="evidence" value="ECO:0007669"/>
    <property type="project" value="TreeGrafter"/>
</dbReference>
<dbReference type="OMA" id="ICGRLQC"/>
<evidence type="ECO:0000256" key="2">
    <source>
        <dbReference type="ARBA" id="ARBA00022692"/>
    </source>
</evidence>
<dbReference type="PROSITE" id="PS50214">
    <property type="entry name" value="DISINTEGRIN_2"/>
    <property type="match status" value="1"/>
</dbReference>
<gene>
    <name evidence="15" type="primary">ADAM30</name>
</gene>
<feature type="active site" evidence="8">
    <location>
        <position position="347"/>
    </location>
</feature>
<reference evidence="15" key="3">
    <citation type="submission" date="2025-09" db="UniProtKB">
        <authorList>
            <consortium name="Ensembl"/>
        </authorList>
    </citation>
    <scope>IDENTIFICATION</scope>
</reference>
<dbReference type="InterPro" id="IPR024079">
    <property type="entry name" value="MetalloPept_cat_dom_sf"/>
</dbReference>
<dbReference type="GO" id="GO:0008584">
    <property type="term" value="P:male gonad development"/>
    <property type="evidence" value="ECO:0007669"/>
    <property type="project" value="TreeGrafter"/>
</dbReference>
<dbReference type="SMART" id="SM00608">
    <property type="entry name" value="ACR"/>
    <property type="match status" value="1"/>
</dbReference>
<dbReference type="PROSITE" id="PS01186">
    <property type="entry name" value="EGF_2"/>
    <property type="match status" value="1"/>
</dbReference>
<feature type="region of interest" description="Disordered" evidence="9">
    <location>
        <begin position="729"/>
        <end position="785"/>
    </location>
</feature>
<dbReference type="GO" id="GO:0046872">
    <property type="term" value="F:metal ion binding"/>
    <property type="evidence" value="ECO:0007669"/>
    <property type="project" value="UniProtKB-KW"/>
</dbReference>
<feature type="domain" description="EGF-like" evidence="12">
    <location>
        <begin position="637"/>
        <end position="670"/>
    </location>
</feature>
<dbReference type="PROSITE" id="PS00427">
    <property type="entry name" value="DISINTEGRIN_1"/>
    <property type="match status" value="1"/>
</dbReference>
<dbReference type="PROSITE" id="PS50026">
    <property type="entry name" value="EGF_3"/>
    <property type="match status" value="1"/>
</dbReference>
<keyword evidence="3 10" id="KW-1133">Transmembrane helix</keyword>
<dbReference type="InParanoid" id="H0XQL7"/>
<dbReference type="GO" id="GO:0006508">
    <property type="term" value="P:proteolysis"/>
    <property type="evidence" value="ECO:0007669"/>
    <property type="project" value="InterPro"/>
</dbReference>
<dbReference type="InterPro" id="IPR036436">
    <property type="entry name" value="Disintegrin_dom_sf"/>
</dbReference>
<keyword evidence="7" id="KW-0245">EGF-like domain</keyword>
<dbReference type="GO" id="GO:1990913">
    <property type="term" value="C:sperm head plasma membrane"/>
    <property type="evidence" value="ECO:0007669"/>
    <property type="project" value="TreeGrafter"/>
</dbReference>
<dbReference type="InterPro" id="IPR018358">
    <property type="entry name" value="Disintegrin_CS"/>
</dbReference>
<feature type="binding site" evidence="8">
    <location>
        <position position="356"/>
    </location>
    <ligand>
        <name>Zn(2+)</name>
        <dbReference type="ChEBI" id="CHEBI:29105"/>
        <note>catalytic</note>
    </ligand>
</feature>
<evidence type="ECO:0000256" key="10">
    <source>
        <dbReference type="SAM" id="Phobius"/>
    </source>
</evidence>
<keyword evidence="5 7" id="KW-1015">Disulfide bond</keyword>
<dbReference type="InterPro" id="IPR002870">
    <property type="entry name" value="Peptidase_M12B_N"/>
</dbReference>
<dbReference type="PANTHER" id="PTHR11905:SF148">
    <property type="entry name" value="DISINTEGRIN AND METALLOPROTEINASE DOMAIN-CONTAINING PROTEIN 30"/>
    <property type="match status" value="1"/>
</dbReference>
<dbReference type="FunCoup" id="H0XQL7">
    <property type="interactions" value="25"/>
</dbReference>
<keyword evidence="11" id="KW-0732">Signal</keyword>
<dbReference type="GO" id="GO:0004222">
    <property type="term" value="F:metalloendopeptidase activity"/>
    <property type="evidence" value="ECO:0007669"/>
    <property type="project" value="InterPro"/>
</dbReference>
<evidence type="ECO:0000259" key="13">
    <source>
        <dbReference type="PROSITE" id="PS50214"/>
    </source>
</evidence>
<evidence type="ECO:0000256" key="5">
    <source>
        <dbReference type="ARBA" id="ARBA00023157"/>
    </source>
</evidence>
<feature type="signal peptide" evidence="11">
    <location>
        <begin position="1"/>
        <end position="28"/>
    </location>
</feature>
<dbReference type="Gene3D" id="3.40.390.10">
    <property type="entry name" value="Collagenase (Catalytic Domain)"/>
    <property type="match status" value="1"/>
</dbReference>
<protein>
    <submittedName>
        <fullName evidence="15">ADAM metallopeptidase domain 30</fullName>
    </submittedName>
</protein>
<evidence type="ECO:0000256" key="7">
    <source>
        <dbReference type="PROSITE-ProRule" id="PRU00076"/>
    </source>
</evidence>
<dbReference type="CDD" id="cd04269">
    <property type="entry name" value="ZnMc_adamalysin_II_like"/>
    <property type="match status" value="1"/>
</dbReference>
<feature type="binding site" evidence="8">
    <location>
        <position position="346"/>
    </location>
    <ligand>
        <name>Zn(2+)</name>
        <dbReference type="ChEBI" id="CHEBI:29105"/>
        <note>catalytic</note>
    </ligand>
</feature>
<dbReference type="HOGENOM" id="CLU_012714_4_0_1"/>
<dbReference type="FunFam" id="4.10.70.10:FF:000001">
    <property type="entry name" value="Disintegrin and metalloproteinase domain-containing protein 22"/>
    <property type="match status" value="1"/>
</dbReference>
<evidence type="ECO:0000256" key="6">
    <source>
        <dbReference type="PROSITE-ProRule" id="PRU00068"/>
    </source>
</evidence>
<dbReference type="Pfam" id="PF01562">
    <property type="entry name" value="Pep_M12B_propep"/>
    <property type="match status" value="1"/>
</dbReference>
<dbReference type="Pfam" id="PF00200">
    <property type="entry name" value="Disintegrin"/>
    <property type="match status" value="1"/>
</dbReference>
<dbReference type="PRINTS" id="PR00289">
    <property type="entry name" value="DISINTEGRIN"/>
</dbReference>
<evidence type="ECO:0000313" key="15">
    <source>
        <dbReference type="Ensembl" id="ENSOGAP00000018409.1"/>
    </source>
</evidence>
<dbReference type="SUPFAM" id="SSF55486">
    <property type="entry name" value="Metalloproteases ('zincins'), catalytic domain"/>
    <property type="match status" value="1"/>
</dbReference>
<feature type="compositionally biased region" description="Basic residues" evidence="9">
    <location>
        <begin position="775"/>
        <end position="785"/>
    </location>
</feature>
<dbReference type="Pfam" id="PF01421">
    <property type="entry name" value="Reprolysin"/>
    <property type="match status" value="1"/>
</dbReference>
<organism evidence="15 16">
    <name type="scientific">Otolemur garnettii</name>
    <name type="common">Small-eared galago</name>
    <name type="synonym">Garnett's greater bushbaby</name>
    <dbReference type="NCBI Taxonomy" id="30611"/>
    <lineage>
        <taxon>Eukaryota</taxon>
        <taxon>Metazoa</taxon>
        <taxon>Chordata</taxon>
        <taxon>Craniata</taxon>
        <taxon>Vertebrata</taxon>
        <taxon>Euteleostomi</taxon>
        <taxon>Mammalia</taxon>
        <taxon>Eutheria</taxon>
        <taxon>Euarchontoglires</taxon>
        <taxon>Primates</taxon>
        <taxon>Strepsirrhini</taxon>
        <taxon>Lorisiformes</taxon>
        <taxon>Galagidae</taxon>
        <taxon>Otolemur</taxon>
    </lineage>
</organism>
<comment type="subcellular location">
    <subcellularLocation>
        <location evidence="1">Membrane</location>
        <topology evidence="1">Single-pass type I membrane protein</topology>
    </subcellularLocation>
</comment>
<name>H0XQL7_OTOGA</name>
<dbReference type="Ensembl" id="ENSOGAT00000025246.1">
    <property type="protein sequence ID" value="ENSOGAP00000018409.1"/>
    <property type="gene ID" value="ENSOGAG00000029766.1"/>
</dbReference>
<evidence type="ECO:0000256" key="11">
    <source>
        <dbReference type="SAM" id="SignalP"/>
    </source>
</evidence>
<accession>H0XQL7</accession>
<evidence type="ECO:0000259" key="14">
    <source>
        <dbReference type="PROSITE" id="PS50215"/>
    </source>
</evidence>
<dbReference type="PANTHER" id="PTHR11905">
    <property type="entry name" value="ADAM A DISINTEGRIN AND METALLOPROTEASE DOMAIN"/>
    <property type="match status" value="1"/>
</dbReference>
<keyword evidence="2 10" id="KW-0812">Transmembrane</keyword>
<feature type="domain" description="Peptidase M12B" evidence="14">
    <location>
        <begin position="211"/>
        <end position="401"/>
    </location>
</feature>
<feature type="chain" id="PRO_5003545304" evidence="11">
    <location>
        <begin position="29"/>
        <end position="785"/>
    </location>
</feature>
<evidence type="ECO:0000256" key="3">
    <source>
        <dbReference type="ARBA" id="ARBA00022989"/>
    </source>
</evidence>
<evidence type="ECO:0000256" key="4">
    <source>
        <dbReference type="ARBA" id="ARBA00023136"/>
    </source>
</evidence>
<evidence type="ECO:0000256" key="1">
    <source>
        <dbReference type="ARBA" id="ARBA00004479"/>
    </source>
</evidence>